<evidence type="ECO:0000259" key="8">
    <source>
        <dbReference type="Pfam" id="PF02570"/>
    </source>
</evidence>
<keyword evidence="3" id="KW-0169">Cobalamin biosynthesis</keyword>
<dbReference type="Proteomes" id="UP000609531">
    <property type="component" value="Unassembled WGS sequence"/>
</dbReference>
<feature type="compositionally biased region" description="Basic residues" evidence="7">
    <location>
        <begin position="347"/>
        <end position="362"/>
    </location>
</feature>
<comment type="pathway">
    <text evidence="1">Cofactor biosynthesis; adenosylcobalamin biosynthesis.</text>
</comment>
<feature type="domain" description="Cobalamin biosynthesis precorrin-8X methylmutase CobH/CbiC" evidence="8">
    <location>
        <begin position="421"/>
        <end position="611"/>
    </location>
</feature>
<dbReference type="InterPro" id="IPR003722">
    <property type="entry name" value="Cbl_synth_CobH/CbiC"/>
</dbReference>
<name>A0A934ILV7_9HYPH</name>
<reference evidence="9" key="1">
    <citation type="submission" date="2020-12" db="EMBL/GenBank/DDBJ databases">
        <title>Bacterial taxonomy.</title>
        <authorList>
            <person name="Pan X."/>
        </authorList>
    </citation>
    <scope>NUCLEOTIDE SEQUENCE</scope>
    <source>
        <strain evidence="9">B2012</strain>
    </source>
</reference>
<keyword evidence="4" id="KW-0479">Metal-binding</keyword>
<feature type="compositionally biased region" description="Basic and acidic residues" evidence="7">
    <location>
        <begin position="363"/>
        <end position="388"/>
    </location>
</feature>
<feature type="region of interest" description="Disordered" evidence="7">
    <location>
        <begin position="325"/>
        <end position="402"/>
    </location>
</feature>
<keyword evidence="6" id="KW-0456">Lyase</keyword>
<evidence type="ECO:0000256" key="3">
    <source>
        <dbReference type="ARBA" id="ARBA00022573"/>
    </source>
</evidence>
<dbReference type="CDD" id="cd03414">
    <property type="entry name" value="CbiX_SirB_C"/>
    <property type="match status" value="1"/>
</dbReference>
<organism evidence="9 10">
    <name type="scientific">Acuticoccus mangrovi</name>
    <dbReference type="NCBI Taxonomy" id="2796142"/>
    <lineage>
        <taxon>Bacteria</taxon>
        <taxon>Pseudomonadati</taxon>
        <taxon>Pseudomonadota</taxon>
        <taxon>Alphaproteobacteria</taxon>
        <taxon>Hyphomicrobiales</taxon>
        <taxon>Amorphaceae</taxon>
        <taxon>Acuticoccus</taxon>
    </lineage>
</organism>
<feature type="compositionally biased region" description="Basic and acidic residues" evidence="7">
    <location>
        <begin position="325"/>
        <end position="346"/>
    </location>
</feature>
<keyword evidence="10" id="KW-1185">Reference proteome</keyword>
<evidence type="ECO:0000256" key="6">
    <source>
        <dbReference type="ARBA" id="ARBA00023239"/>
    </source>
</evidence>
<accession>A0A934ILV7</accession>
<dbReference type="EMBL" id="JAEKJA010000014">
    <property type="protein sequence ID" value="MBJ3777316.1"/>
    <property type="molecule type" value="Genomic_DNA"/>
</dbReference>
<dbReference type="GO" id="GO:0009236">
    <property type="term" value="P:cobalamin biosynthetic process"/>
    <property type="evidence" value="ECO:0007669"/>
    <property type="project" value="UniProtKB-KW"/>
</dbReference>
<dbReference type="PANTHER" id="PTHR43588:SF1">
    <property type="entry name" value="COBALT-PRECORRIN-8 METHYLMUTASE"/>
    <property type="match status" value="1"/>
</dbReference>
<comment type="similarity">
    <text evidence="2">Belongs to the CobH/CbiC family.</text>
</comment>
<dbReference type="GO" id="GO:0016829">
    <property type="term" value="F:lyase activity"/>
    <property type="evidence" value="ECO:0007669"/>
    <property type="project" value="UniProtKB-KW"/>
</dbReference>
<dbReference type="InterPro" id="IPR002762">
    <property type="entry name" value="CbiX-like"/>
</dbReference>
<dbReference type="Pfam" id="PF02570">
    <property type="entry name" value="CbiC"/>
    <property type="match status" value="1"/>
</dbReference>
<dbReference type="GO" id="GO:0046872">
    <property type="term" value="F:metal ion binding"/>
    <property type="evidence" value="ECO:0007669"/>
    <property type="project" value="UniProtKB-KW"/>
</dbReference>
<evidence type="ECO:0000256" key="7">
    <source>
        <dbReference type="SAM" id="MobiDB-lite"/>
    </source>
</evidence>
<evidence type="ECO:0000313" key="10">
    <source>
        <dbReference type="Proteomes" id="UP000609531"/>
    </source>
</evidence>
<dbReference type="PANTHER" id="PTHR43588">
    <property type="entry name" value="COBALT-PRECORRIN-8 METHYLMUTASE"/>
    <property type="match status" value="1"/>
</dbReference>
<gene>
    <name evidence="9" type="ORF">JCR33_16530</name>
</gene>
<dbReference type="AlphaFoldDB" id="A0A934ILV7"/>
<evidence type="ECO:0000256" key="2">
    <source>
        <dbReference type="ARBA" id="ARBA00009774"/>
    </source>
</evidence>
<keyword evidence="5" id="KW-0413">Isomerase</keyword>
<comment type="caution">
    <text evidence="9">The sequence shown here is derived from an EMBL/GenBank/DDBJ whole genome shotgun (WGS) entry which is preliminary data.</text>
</comment>
<evidence type="ECO:0000256" key="5">
    <source>
        <dbReference type="ARBA" id="ARBA00023235"/>
    </source>
</evidence>
<dbReference type="InterPro" id="IPR036588">
    <property type="entry name" value="CobH/CbiC_sf"/>
</dbReference>
<dbReference type="Gene3D" id="3.40.50.10230">
    <property type="entry name" value="Cobalamin biosynthesis CobH/CbiC, precorrin-8X methylmutase"/>
    <property type="match status" value="1"/>
</dbReference>
<evidence type="ECO:0000256" key="4">
    <source>
        <dbReference type="ARBA" id="ARBA00022723"/>
    </source>
</evidence>
<dbReference type="SUPFAM" id="SSF53800">
    <property type="entry name" value="Chelatase"/>
    <property type="match status" value="1"/>
</dbReference>
<evidence type="ECO:0000256" key="1">
    <source>
        <dbReference type="ARBA" id="ARBA00004953"/>
    </source>
</evidence>
<dbReference type="Gene3D" id="3.40.50.1400">
    <property type="match status" value="2"/>
</dbReference>
<dbReference type="SUPFAM" id="SSF63965">
    <property type="entry name" value="Precorrin-8X methylmutase CbiC/CobH"/>
    <property type="match status" value="1"/>
</dbReference>
<evidence type="ECO:0000313" key="9">
    <source>
        <dbReference type="EMBL" id="MBJ3777316.1"/>
    </source>
</evidence>
<dbReference type="CDD" id="cd03416">
    <property type="entry name" value="CbiX_SirB_N"/>
    <property type="match status" value="1"/>
</dbReference>
<dbReference type="Pfam" id="PF01903">
    <property type="entry name" value="CbiX"/>
    <property type="match status" value="2"/>
</dbReference>
<protein>
    <submittedName>
        <fullName evidence="9">Precorrin-8X methylmutase</fullName>
    </submittedName>
</protein>
<sequence>MNEHIGVMVCGHGSRSGSAVAEFATVAEALRTRFPQWPVEYGYLEFANPVIRDGLDKLRGQGVEHVLAVPGMLFAASHAKNDIPSVLNAYALKHGIRIDYGRDLGVDARMLKAAADRVQAAIDALNAAHGEAPASDTCLVVIGRGASDPDANANVAKVARLLWEGFGFGWCEIGYSGVTFPLVEPCLDRVTRLGFRRVIVFPYFLFSGILIDRIYGFTDRVAARHPEIHFAKAAYLGDHPAVLDTFEERVTEILQGQAVMNCGMCKYRTQVLGFEVDVGAPQESHHHHVEGMGASAPGSSVETCSLCDTFCTGACRVLLPHDHGHDHDHGHSHDHGHDHDHGEGHSHSHHHGHTHAHGHAHAHAHDHDHHHGDAHDHEHHHNGHDHGHDHHHHYPHEKHPFGPVSVVRDGAVLYERDPEAITAKSFAIIRAEADLERFGVNAPVAERIAHAAGDTEILDDLVFSGDLVAATRAALAAGAPVVVDSEMTRHAISARYVDPARVVCHLNDEATPAEAEAAATTRSAIAIRRAAAEIAGGIVVIGNAPTALFELIDLLNKGVRPAAILAFPVGFVGALESKAALVALDPDVPFATLTGRRGGSAMAGAALNAIAR</sequence>
<proteinExistence type="inferred from homology"/>
<dbReference type="GO" id="GO:0016993">
    <property type="term" value="F:precorrin-8X methylmutase activity"/>
    <property type="evidence" value="ECO:0007669"/>
    <property type="project" value="InterPro"/>
</dbReference>